<dbReference type="EMBL" id="MHNL01000013">
    <property type="protein sequence ID" value="OGZ44796.1"/>
    <property type="molecule type" value="Genomic_DNA"/>
</dbReference>
<dbReference type="Gene3D" id="3.40.50.150">
    <property type="entry name" value="Vaccinia Virus protein VP39"/>
    <property type="match status" value="1"/>
</dbReference>
<dbReference type="PROSITE" id="PS00092">
    <property type="entry name" value="N6_MTASE"/>
    <property type="match status" value="1"/>
</dbReference>
<accession>A0A1G2G3F3</accession>
<evidence type="ECO:0000256" key="2">
    <source>
        <dbReference type="ARBA" id="ARBA00022603"/>
    </source>
</evidence>
<dbReference type="PRINTS" id="PR00506">
    <property type="entry name" value="D21N6MTFRASE"/>
</dbReference>
<comment type="caution">
    <text evidence="6">The sequence shown here is derived from an EMBL/GenBank/DDBJ whole genome shotgun (WGS) entry which is preliminary data.</text>
</comment>
<dbReference type="InterPro" id="IPR002052">
    <property type="entry name" value="DNA_methylase_N6_adenine_CS"/>
</dbReference>
<protein>
    <recommendedName>
        <fullName evidence="5">DNA methylase N-4/N-6 domain-containing protein</fullName>
    </recommendedName>
</protein>
<proteinExistence type="inferred from homology"/>
<dbReference type="GO" id="GO:0008170">
    <property type="term" value="F:N-methyltransferase activity"/>
    <property type="evidence" value="ECO:0007669"/>
    <property type="project" value="InterPro"/>
</dbReference>
<dbReference type="GO" id="GO:0003677">
    <property type="term" value="F:DNA binding"/>
    <property type="evidence" value="ECO:0007669"/>
    <property type="project" value="InterPro"/>
</dbReference>
<dbReference type="AlphaFoldDB" id="A0A1G2G3F3"/>
<dbReference type="Proteomes" id="UP000177785">
    <property type="component" value="Unassembled WGS sequence"/>
</dbReference>
<feature type="domain" description="DNA methylase N-4/N-6" evidence="5">
    <location>
        <begin position="89"/>
        <end position="394"/>
    </location>
</feature>
<organism evidence="6 7">
    <name type="scientific">Candidatus Ryanbacteria bacterium RIFCSPHIGHO2_01_FULL_48_27</name>
    <dbReference type="NCBI Taxonomy" id="1802115"/>
    <lineage>
        <taxon>Bacteria</taxon>
        <taxon>Candidatus Ryaniibacteriota</taxon>
    </lineage>
</organism>
<dbReference type="InterPro" id="IPR002941">
    <property type="entry name" value="DNA_methylase_N4/N6"/>
</dbReference>
<keyword evidence="3" id="KW-0808">Transferase</keyword>
<evidence type="ECO:0000313" key="6">
    <source>
        <dbReference type="EMBL" id="OGZ44796.1"/>
    </source>
</evidence>
<evidence type="ECO:0000259" key="5">
    <source>
        <dbReference type="Pfam" id="PF01555"/>
    </source>
</evidence>
<evidence type="ECO:0000256" key="3">
    <source>
        <dbReference type="ARBA" id="ARBA00022679"/>
    </source>
</evidence>
<evidence type="ECO:0000256" key="1">
    <source>
        <dbReference type="ARBA" id="ARBA00006594"/>
    </source>
</evidence>
<reference evidence="6 7" key="1">
    <citation type="journal article" date="2016" name="Nat. Commun.">
        <title>Thousands of microbial genomes shed light on interconnected biogeochemical processes in an aquifer system.</title>
        <authorList>
            <person name="Anantharaman K."/>
            <person name="Brown C.T."/>
            <person name="Hug L.A."/>
            <person name="Sharon I."/>
            <person name="Castelle C.J."/>
            <person name="Probst A.J."/>
            <person name="Thomas B.C."/>
            <person name="Singh A."/>
            <person name="Wilkins M.J."/>
            <person name="Karaoz U."/>
            <person name="Brodie E.L."/>
            <person name="Williams K.H."/>
            <person name="Hubbard S.S."/>
            <person name="Banfield J.F."/>
        </authorList>
    </citation>
    <scope>NUCLEOTIDE SEQUENCE [LARGE SCALE GENOMIC DNA]</scope>
</reference>
<evidence type="ECO:0000313" key="7">
    <source>
        <dbReference type="Proteomes" id="UP000177785"/>
    </source>
</evidence>
<name>A0A1G2G3F3_9BACT</name>
<dbReference type="InterPro" id="IPR029063">
    <property type="entry name" value="SAM-dependent_MTases_sf"/>
</dbReference>
<gene>
    <name evidence="6" type="ORF">A2756_04990</name>
</gene>
<keyword evidence="2" id="KW-0489">Methyltransferase</keyword>
<dbReference type="SUPFAM" id="SSF53335">
    <property type="entry name" value="S-adenosyl-L-methionine-dependent methyltransferases"/>
    <property type="match status" value="1"/>
</dbReference>
<dbReference type="Pfam" id="PF01555">
    <property type="entry name" value="N6_N4_Mtase"/>
    <property type="match status" value="1"/>
</dbReference>
<comment type="similarity">
    <text evidence="1">Belongs to the N(4)/N(6)-methyltransferase family.</text>
</comment>
<keyword evidence="4" id="KW-0949">S-adenosyl-L-methionine</keyword>
<sequence length="553" mass="63274">MAKEPQYKDWSRERLAEEVKQLKKRKKYGIVWEHKPEDVVEQCKTQLPVLKEVKTKEIVNDTEAPTNLLIEGDNYHALSVLSYTHKGKISVIYIDPPYNTGARDWKYNNDYVDINDAFRHSKWLSMMHSRLLLAKKLLKPNGVLIVTIDDHELPSITALLRDLGAKSLGRAAICIKPEGRRQSSYLMEAHEYALFVSWGKPKIRGLNIDFGLDFPEKDEKSTFRWEGLMRRDAGREDRGSDYWYPFYVGPGGELSVEKKNKYREILPINTKGIERVWLWDKARAAENLADLQAVIRKEKITIYYKRREQGRVKPTTFWYGSRYNANAYGTRILDAIVPNNGFDYPKSIYSVLDCLDLFTPPDGIVLDYFAGSGTTGHAVMLLNKVDKGKGTRQFILVTNNENQIAEKVTYPRIKNSIEGVRALSDITGFDANLKYFRTAFVGGEPTDANKEALTKEATEMICVREGTFDSVKNTEAYKIFSNAKQHTGIVYDQLALPAFKKVLEKTKGLCSVYVFSLGDDTFDEEFTEFGPRVTVSPIPEAILRVYRRIFATK</sequence>
<dbReference type="GO" id="GO:0032259">
    <property type="term" value="P:methylation"/>
    <property type="evidence" value="ECO:0007669"/>
    <property type="project" value="UniProtKB-KW"/>
</dbReference>
<dbReference type="STRING" id="1802115.A2756_04990"/>
<dbReference type="InterPro" id="IPR002295">
    <property type="entry name" value="N4/N6-MTase_EcoPI_Mod-like"/>
</dbReference>
<evidence type="ECO:0000256" key="4">
    <source>
        <dbReference type="ARBA" id="ARBA00022691"/>
    </source>
</evidence>